<feature type="domain" description="ABC3 transporter permease C-terminal" evidence="8">
    <location>
        <begin position="246"/>
        <end position="370"/>
    </location>
</feature>
<accession>A0ABP8DW07</accession>
<dbReference type="InterPro" id="IPR003838">
    <property type="entry name" value="ABC3_permease_C"/>
</dbReference>
<evidence type="ECO:0000313" key="10">
    <source>
        <dbReference type="Proteomes" id="UP001500620"/>
    </source>
</evidence>
<comment type="similarity">
    <text evidence="6">Belongs to the ABC-4 integral membrane protein family.</text>
</comment>
<evidence type="ECO:0000256" key="4">
    <source>
        <dbReference type="ARBA" id="ARBA00022989"/>
    </source>
</evidence>
<proteinExistence type="inferred from homology"/>
<keyword evidence="4 7" id="KW-1133">Transmembrane helix</keyword>
<evidence type="ECO:0000256" key="1">
    <source>
        <dbReference type="ARBA" id="ARBA00004651"/>
    </source>
</evidence>
<organism evidence="9 10">
    <name type="scientific">Dactylosporangium darangshiense</name>
    <dbReference type="NCBI Taxonomy" id="579108"/>
    <lineage>
        <taxon>Bacteria</taxon>
        <taxon>Bacillati</taxon>
        <taxon>Actinomycetota</taxon>
        <taxon>Actinomycetes</taxon>
        <taxon>Micromonosporales</taxon>
        <taxon>Micromonosporaceae</taxon>
        <taxon>Dactylosporangium</taxon>
    </lineage>
</organism>
<feature type="transmembrane region" description="Helical" evidence="7">
    <location>
        <begin position="243"/>
        <end position="267"/>
    </location>
</feature>
<feature type="transmembrane region" description="Helical" evidence="7">
    <location>
        <begin position="332"/>
        <end position="365"/>
    </location>
</feature>
<feature type="transmembrane region" description="Helical" evidence="7">
    <location>
        <begin position="287"/>
        <end position="312"/>
    </location>
</feature>
<comment type="subcellular location">
    <subcellularLocation>
        <location evidence="1">Cell membrane</location>
        <topology evidence="1">Multi-pass membrane protein</topology>
    </subcellularLocation>
</comment>
<dbReference type="EMBL" id="BAABAT010000109">
    <property type="protein sequence ID" value="GAA4264182.1"/>
    <property type="molecule type" value="Genomic_DNA"/>
</dbReference>
<evidence type="ECO:0000256" key="7">
    <source>
        <dbReference type="SAM" id="Phobius"/>
    </source>
</evidence>
<feature type="transmembrane region" description="Helical" evidence="7">
    <location>
        <begin position="386"/>
        <end position="409"/>
    </location>
</feature>
<dbReference type="PANTHER" id="PTHR30572:SF4">
    <property type="entry name" value="ABC TRANSPORTER PERMEASE YTRF"/>
    <property type="match status" value="1"/>
</dbReference>
<evidence type="ECO:0000313" key="9">
    <source>
        <dbReference type="EMBL" id="GAA4264182.1"/>
    </source>
</evidence>
<feature type="transmembrane region" description="Helical" evidence="7">
    <location>
        <begin position="797"/>
        <end position="820"/>
    </location>
</feature>
<protein>
    <submittedName>
        <fullName evidence="9">ABC transporter permease</fullName>
    </submittedName>
</protein>
<comment type="caution">
    <text evidence="9">The sequence shown here is derived from an EMBL/GenBank/DDBJ whole genome shotgun (WGS) entry which is preliminary data.</text>
</comment>
<gene>
    <name evidence="9" type="ORF">GCM10022255_115450</name>
</gene>
<dbReference type="InterPro" id="IPR050250">
    <property type="entry name" value="Macrolide_Exporter_MacB"/>
</dbReference>
<evidence type="ECO:0000256" key="6">
    <source>
        <dbReference type="ARBA" id="ARBA00038076"/>
    </source>
</evidence>
<keyword evidence="10" id="KW-1185">Reference proteome</keyword>
<dbReference type="Pfam" id="PF02687">
    <property type="entry name" value="FtsX"/>
    <property type="match status" value="2"/>
</dbReference>
<evidence type="ECO:0000256" key="2">
    <source>
        <dbReference type="ARBA" id="ARBA00022475"/>
    </source>
</evidence>
<keyword evidence="5 7" id="KW-0472">Membrane</keyword>
<keyword evidence="3 7" id="KW-0812">Transmembrane</keyword>
<feature type="transmembrane region" description="Helical" evidence="7">
    <location>
        <begin position="702"/>
        <end position="726"/>
    </location>
</feature>
<feature type="transmembrane region" description="Helical" evidence="7">
    <location>
        <begin position="747"/>
        <end position="777"/>
    </location>
</feature>
<feature type="domain" description="ABC3 transporter permease C-terminal" evidence="8">
    <location>
        <begin position="705"/>
        <end position="823"/>
    </location>
</feature>
<keyword evidence="2" id="KW-1003">Cell membrane</keyword>
<feature type="transmembrane region" description="Helical" evidence="7">
    <location>
        <begin position="421"/>
        <end position="449"/>
    </location>
</feature>
<evidence type="ECO:0000256" key="3">
    <source>
        <dbReference type="ARBA" id="ARBA00022692"/>
    </source>
</evidence>
<name>A0ABP8DW07_9ACTN</name>
<evidence type="ECO:0000256" key="5">
    <source>
        <dbReference type="ARBA" id="ARBA00023136"/>
    </source>
</evidence>
<sequence length="832" mass="84415">MLNIAWHTLRSRWGAFAGTFVALALGAALMATMGLVLTSTLSGADRGSGRYESAPVVVRIDPHLNVEMSWGIESLPLTENRGVPADVVTKVEALGSTVQDRTFYAQLAGGPSSQVGHPWSMTAFGGYRLTAGAAPSAADQVVVSAGTGAAPGDQVAVVTAAGAGRYTVSGLTAPVTFENAVFFTDAEAARLSPRVDALVTSAAPDVVRTAVGGAAQVLSGTDRTLADPQAQQDAADLVGVGTMLGMAAGVAGFVSIFVVGSTFAFSVSQRRRELALLRVSGATPKQVGQLVLVEAAVIGSAASLTGCLLGLAGGPMLAHWLAHRGIAPVWFSVRISVASVAVLAVAFLLGIGLAIIGAGAAVLRAGRIKPIEALRDAAVDRKAMTWMRWVLGCVSLLGGVGLLALAPLLPPLYWAGLAEGVAPALIVAFALLSPVVIPPLAWLATAPLARSRGAGALLVRANTVTSVRRTAATTAPVLITVGLLSSLWGTSGSLQAAKASEIYNQVSSADYVVVPHSAPGLNQAVVDRVRAVAGVDEVTTAPTTVYTVPGVDAMSGPSGSPLQPFDARTVDTAGFTSVLRLPVVSGRPADLDDHSVIVDQSWNRKVGDTVQVYLADGSQVSLRVVAVIKTSIGGSGAVLTARYSGQALPDAIYVKLRPGSSASTVLPRLQAAAGGPGSGAAAMPIAKWTTVVDAKNAEQARLALMVIAGIAVLYTAVAVANTLVMSTGQRARELALLRVTGSTPRQILAIVLAESLLVVAVGVVLAGGVVVVSLGGLWNALQQLVGHTTPVVPTAQFLAVSGACAVIASLSTVPPAWVALRTPAVRLIGSGG</sequence>
<evidence type="ECO:0000259" key="8">
    <source>
        <dbReference type="Pfam" id="PF02687"/>
    </source>
</evidence>
<dbReference type="PANTHER" id="PTHR30572">
    <property type="entry name" value="MEMBRANE COMPONENT OF TRANSPORTER-RELATED"/>
    <property type="match status" value="1"/>
</dbReference>
<dbReference type="RefSeq" id="WP_345144625.1">
    <property type="nucleotide sequence ID" value="NZ_BAABAT010000109.1"/>
</dbReference>
<reference evidence="10" key="1">
    <citation type="journal article" date="2019" name="Int. J. Syst. Evol. Microbiol.">
        <title>The Global Catalogue of Microorganisms (GCM) 10K type strain sequencing project: providing services to taxonomists for standard genome sequencing and annotation.</title>
        <authorList>
            <consortium name="The Broad Institute Genomics Platform"/>
            <consortium name="The Broad Institute Genome Sequencing Center for Infectious Disease"/>
            <person name="Wu L."/>
            <person name="Ma J."/>
        </authorList>
    </citation>
    <scope>NUCLEOTIDE SEQUENCE [LARGE SCALE GENOMIC DNA]</scope>
    <source>
        <strain evidence="10">JCM 17441</strain>
    </source>
</reference>
<dbReference type="Proteomes" id="UP001500620">
    <property type="component" value="Unassembled WGS sequence"/>
</dbReference>